<proteinExistence type="predicted"/>
<accession>A0ABV7MCB2</accession>
<evidence type="ECO:0000313" key="3">
    <source>
        <dbReference type="Proteomes" id="UP001595607"/>
    </source>
</evidence>
<comment type="caution">
    <text evidence="2">The sequence shown here is derived from an EMBL/GenBank/DDBJ whole genome shotgun (WGS) entry which is preliminary data.</text>
</comment>
<organism evidence="2 3">
    <name type="scientific">Parvularcula lutaonensis</name>
    <dbReference type="NCBI Taxonomy" id="491923"/>
    <lineage>
        <taxon>Bacteria</taxon>
        <taxon>Pseudomonadati</taxon>
        <taxon>Pseudomonadota</taxon>
        <taxon>Alphaproteobacteria</taxon>
        <taxon>Parvularculales</taxon>
        <taxon>Parvularculaceae</taxon>
        <taxon>Parvularcula</taxon>
    </lineage>
</organism>
<gene>
    <name evidence="2" type="ORF">ACFONP_04425</name>
</gene>
<protein>
    <submittedName>
        <fullName evidence="2">Uncharacterized protein</fullName>
    </submittedName>
</protein>
<evidence type="ECO:0000256" key="1">
    <source>
        <dbReference type="SAM" id="Phobius"/>
    </source>
</evidence>
<feature type="transmembrane region" description="Helical" evidence="1">
    <location>
        <begin position="58"/>
        <end position="77"/>
    </location>
</feature>
<dbReference type="RefSeq" id="WP_189573936.1">
    <property type="nucleotide sequence ID" value="NZ_BMXU01000001.1"/>
</dbReference>
<feature type="transmembrane region" description="Helical" evidence="1">
    <location>
        <begin position="119"/>
        <end position="137"/>
    </location>
</feature>
<evidence type="ECO:0000313" key="2">
    <source>
        <dbReference type="EMBL" id="MFC3301971.1"/>
    </source>
</evidence>
<keyword evidence="1" id="KW-0472">Membrane</keyword>
<keyword evidence="1" id="KW-1133">Transmembrane helix</keyword>
<feature type="transmembrane region" description="Helical" evidence="1">
    <location>
        <begin position="149"/>
        <end position="169"/>
    </location>
</feature>
<keyword evidence="1" id="KW-0812">Transmembrane</keyword>
<reference evidence="3" key="1">
    <citation type="journal article" date="2019" name="Int. J. Syst. Evol. Microbiol.">
        <title>The Global Catalogue of Microorganisms (GCM) 10K type strain sequencing project: providing services to taxonomists for standard genome sequencing and annotation.</title>
        <authorList>
            <consortium name="The Broad Institute Genomics Platform"/>
            <consortium name="The Broad Institute Genome Sequencing Center for Infectious Disease"/>
            <person name="Wu L."/>
            <person name="Ma J."/>
        </authorList>
    </citation>
    <scope>NUCLEOTIDE SEQUENCE [LARGE SCALE GENOMIC DNA]</scope>
    <source>
        <strain evidence="3">KCTC 22245</strain>
    </source>
</reference>
<keyword evidence="3" id="KW-1185">Reference proteome</keyword>
<name>A0ABV7MCB2_9PROT</name>
<dbReference type="EMBL" id="JBHRVA010000002">
    <property type="protein sequence ID" value="MFC3301971.1"/>
    <property type="molecule type" value="Genomic_DNA"/>
</dbReference>
<feature type="transmembrane region" description="Helical" evidence="1">
    <location>
        <begin position="33"/>
        <end position="52"/>
    </location>
</feature>
<sequence length="174" mass="19967">MPSEGPIWYRKRTIGEPGARRWRNYADSMYRSVRLFAIMPVIFVVWAFTPIGPMVPTWLFVIIWFGTPAVIGILYGARWLKQQNEQAFGAQSEVVPDSEADSHQHTDDKLGERAARKSLLTDFFVLVGLTALSSRMIPLVAATELGLQAIMLMTALPFMYVIVRAFWYVRRRKR</sequence>
<dbReference type="Proteomes" id="UP001595607">
    <property type="component" value="Unassembled WGS sequence"/>
</dbReference>